<keyword evidence="6 10" id="KW-0067">ATP-binding</keyword>
<dbReference type="InterPro" id="IPR006121">
    <property type="entry name" value="HMA_dom"/>
</dbReference>
<dbReference type="CDD" id="cd02094">
    <property type="entry name" value="P-type_ATPase_Cu-like"/>
    <property type="match status" value="1"/>
</dbReference>
<evidence type="ECO:0000256" key="3">
    <source>
        <dbReference type="ARBA" id="ARBA00022692"/>
    </source>
</evidence>
<dbReference type="InterPro" id="IPR023214">
    <property type="entry name" value="HAD_sf"/>
</dbReference>
<dbReference type="PANTHER" id="PTHR43520">
    <property type="entry name" value="ATP7, ISOFORM B"/>
    <property type="match status" value="1"/>
</dbReference>
<dbReference type="PRINTS" id="PR00119">
    <property type="entry name" value="CATATPASE"/>
</dbReference>
<evidence type="ECO:0000259" key="12">
    <source>
        <dbReference type="PROSITE" id="PS50846"/>
    </source>
</evidence>
<feature type="transmembrane region" description="Helical" evidence="10">
    <location>
        <begin position="175"/>
        <end position="192"/>
    </location>
</feature>
<dbReference type="InterPro" id="IPR018303">
    <property type="entry name" value="ATPase_P-typ_P_site"/>
</dbReference>
<feature type="transmembrane region" description="Helical" evidence="10">
    <location>
        <begin position="265"/>
        <end position="283"/>
    </location>
</feature>
<name>A0ABU1T2A8_9ACTO</name>
<dbReference type="RefSeq" id="WP_309956217.1">
    <property type="nucleotide sequence ID" value="NZ_JAVDUJ010000001.1"/>
</dbReference>
<keyword evidence="4 10" id="KW-0479">Metal-binding</keyword>
<dbReference type="InterPro" id="IPR023299">
    <property type="entry name" value="ATPase_P-typ_cyto_dom_N"/>
</dbReference>
<dbReference type="Gene3D" id="2.70.150.10">
    <property type="entry name" value="Calcium-transporting ATPase, cytoplasmic transduction domain A"/>
    <property type="match status" value="1"/>
</dbReference>
<feature type="transmembrane region" description="Helical" evidence="10">
    <location>
        <begin position="808"/>
        <end position="825"/>
    </location>
</feature>
<dbReference type="SUPFAM" id="SSF81665">
    <property type="entry name" value="Calcium ATPase, transmembrane domain M"/>
    <property type="match status" value="1"/>
</dbReference>
<dbReference type="InterPro" id="IPR036163">
    <property type="entry name" value="HMA_dom_sf"/>
</dbReference>
<feature type="transmembrane region" description="Helical" evidence="10">
    <location>
        <begin position="151"/>
        <end position="169"/>
    </location>
</feature>
<comment type="subcellular location">
    <subcellularLocation>
        <location evidence="1">Cell membrane</location>
        <topology evidence="1">Multi-pass membrane protein</topology>
    </subcellularLocation>
</comment>
<dbReference type="Gene3D" id="3.40.50.1000">
    <property type="entry name" value="HAD superfamily/HAD-like"/>
    <property type="match status" value="1"/>
</dbReference>
<feature type="transmembrane region" description="Helical" evidence="10">
    <location>
        <begin position="449"/>
        <end position="476"/>
    </location>
</feature>
<dbReference type="PROSITE" id="PS00154">
    <property type="entry name" value="ATPASE_E1_E2"/>
    <property type="match status" value="1"/>
</dbReference>
<dbReference type="SFLD" id="SFLDS00003">
    <property type="entry name" value="Haloacid_Dehalogenase"/>
    <property type="match status" value="1"/>
</dbReference>
<gene>
    <name evidence="13" type="ORF">J2S36_001047</name>
</gene>
<evidence type="ECO:0000256" key="7">
    <source>
        <dbReference type="ARBA" id="ARBA00022967"/>
    </source>
</evidence>
<dbReference type="InterPro" id="IPR008250">
    <property type="entry name" value="ATPase_P-typ_transduc_dom_A_sf"/>
</dbReference>
<dbReference type="Gene3D" id="3.30.70.100">
    <property type="match status" value="1"/>
</dbReference>
<evidence type="ECO:0000256" key="5">
    <source>
        <dbReference type="ARBA" id="ARBA00022741"/>
    </source>
</evidence>
<feature type="domain" description="HMA" evidence="12">
    <location>
        <begin position="41"/>
        <end position="108"/>
    </location>
</feature>
<dbReference type="SFLD" id="SFLDG00002">
    <property type="entry name" value="C1.7:_P-type_atpase_like"/>
    <property type="match status" value="1"/>
</dbReference>
<dbReference type="InterPro" id="IPR023298">
    <property type="entry name" value="ATPase_P-typ_TM_dom_sf"/>
</dbReference>
<dbReference type="InterPro" id="IPR036412">
    <property type="entry name" value="HAD-like_sf"/>
</dbReference>
<dbReference type="SFLD" id="SFLDF00027">
    <property type="entry name" value="p-type_atpase"/>
    <property type="match status" value="1"/>
</dbReference>
<dbReference type="NCBIfam" id="TIGR01494">
    <property type="entry name" value="ATPase_P-type"/>
    <property type="match status" value="2"/>
</dbReference>
<dbReference type="SUPFAM" id="SSF56784">
    <property type="entry name" value="HAD-like"/>
    <property type="match status" value="1"/>
</dbReference>
<evidence type="ECO:0000256" key="10">
    <source>
        <dbReference type="RuleBase" id="RU362081"/>
    </source>
</evidence>
<dbReference type="InterPro" id="IPR001757">
    <property type="entry name" value="P_typ_ATPase"/>
</dbReference>
<evidence type="ECO:0000313" key="14">
    <source>
        <dbReference type="Proteomes" id="UP001266099"/>
    </source>
</evidence>
<protein>
    <submittedName>
        <fullName evidence="13">Cu+-exporting ATPase</fullName>
    </submittedName>
</protein>
<feature type="region of interest" description="Disordered" evidence="11">
    <location>
        <begin position="17"/>
        <end position="36"/>
    </location>
</feature>
<evidence type="ECO:0000256" key="1">
    <source>
        <dbReference type="ARBA" id="ARBA00004651"/>
    </source>
</evidence>
<dbReference type="Pfam" id="PF00122">
    <property type="entry name" value="E1-E2_ATPase"/>
    <property type="match status" value="1"/>
</dbReference>
<reference evidence="13 14" key="1">
    <citation type="submission" date="2023-07" db="EMBL/GenBank/DDBJ databases">
        <title>Sequencing the genomes of 1000 actinobacteria strains.</title>
        <authorList>
            <person name="Klenk H.-P."/>
        </authorList>
    </citation>
    <scope>NUCLEOTIDE SEQUENCE [LARGE SCALE GENOMIC DNA]</scope>
    <source>
        <strain evidence="13 14">DSM 15539</strain>
    </source>
</reference>
<dbReference type="Pfam" id="PF00702">
    <property type="entry name" value="Hydrolase"/>
    <property type="match status" value="1"/>
</dbReference>
<dbReference type="Gene3D" id="3.40.1110.10">
    <property type="entry name" value="Calcium-transporting ATPase, cytoplasmic domain N"/>
    <property type="match status" value="1"/>
</dbReference>
<dbReference type="Pfam" id="PF00403">
    <property type="entry name" value="HMA"/>
    <property type="match status" value="1"/>
</dbReference>
<feature type="compositionally biased region" description="Polar residues" evidence="11">
    <location>
        <begin position="21"/>
        <end position="36"/>
    </location>
</feature>
<feature type="transmembrane region" description="Helical" evidence="10">
    <location>
        <begin position="782"/>
        <end position="802"/>
    </location>
</feature>
<evidence type="ECO:0000256" key="2">
    <source>
        <dbReference type="ARBA" id="ARBA00006024"/>
    </source>
</evidence>
<accession>A0ABU1T2A8</accession>
<evidence type="ECO:0000256" key="4">
    <source>
        <dbReference type="ARBA" id="ARBA00022723"/>
    </source>
</evidence>
<keyword evidence="10" id="KW-1003">Cell membrane</keyword>
<proteinExistence type="inferred from homology"/>
<dbReference type="SUPFAM" id="SSF55008">
    <property type="entry name" value="HMA, heavy metal-associated domain"/>
    <property type="match status" value="1"/>
</dbReference>
<comment type="caution">
    <text evidence="13">The sequence shown here is derived from an EMBL/GenBank/DDBJ whole genome shotgun (WGS) entry which is preliminary data.</text>
</comment>
<dbReference type="Proteomes" id="UP001266099">
    <property type="component" value="Unassembled WGS sequence"/>
</dbReference>
<keyword evidence="8 10" id="KW-1133">Transmembrane helix</keyword>
<dbReference type="PROSITE" id="PS01047">
    <property type="entry name" value="HMA_1"/>
    <property type="match status" value="1"/>
</dbReference>
<keyword evidence="14" id="KW-1185">Reference proteome</keyword>
<keyword evidence="9 10" id="KW-0472">Membrane</keyword>
<dbReference type="PROSITE" id="PS50846">
    <property type="entry name" value="HMA_2"/>
    <property type="match status" value="1"/>
</dbReference>
<keyword evidence="3 10" id="KW-0812">Transmembrane</keyword>
<organism evidence="13 14">
    <name type="scientific">Arcanobacterium hippocoleae</name>
    <dbReference type="NCBI Taxonomy" id="149017"/>
    <lineage>
        <taxon>Bacteria</taxon>
        <taxon>Bacillati</taxon>
        <taxon>Actinomycetota</taxon>
        <taxon>Actinomycetes</taxon>
        <taxon>Actinomycetales</taxon>
        <taxon>Actinomycetaceae</taxon>
        <taxon>Arcanobacterium</taxon>
    </lineage>
</organism>
<keyword evidence="7" id="KW-1278">Translocase</keyword>
<feature type="transmembrane region" description="Helical" evidence="10">
    <location>
        <begin position="424"/>
        <end position="443"/>
    </location>
</feature>
<dbReference type="EMBL" id="JAVDUJ010000001">
    <property type="protein sequence ID" value="MDR6939504.1"/>
    <property type="molecule type" value="Genomic_DNA"/>
</dbReference>
<sequence length="827" mass="86832">MNETPAIDPLFSRANTHESDSCQYSNSLGDDPQSSSMPTIAEVDLAITGMTCASCVARVEKKLNKLAGINAVVNLATERAHIEITQAAATLRDADLIQTVEKAGYGAKLLTRTDIDPDGGRNSASDTDIAALEADVKAAGMKRVRDLRTKFWIALFLSTPIIIFSMFPALQFTGWQWVIGVLCLPLGVWCALPFHRAAFRAARHGSTTMDTLVSLGVVAALGWSYWALFFTGAGKLGYTMQMSGIHRLGAHGTAGAAPGIMAPHIYFESAAMIVTFLLLGRWLEARSRRNAGSALRALLELAADTAFLVRDAQGNLVEQKIPAAQLTVGAIFRVNPGEKIATDGVVIAGTSAIDASLLTGESVPVEVAPGDSVTGATINTSGSLLVRATRVGEDTQLAQMGRLLTQAQTGKANVQRLADKISSIFVPCIILISLLTFAAWLAFGSTFEAALIPAITVLVVACPCALGLATPTALLVGSGAASRSGILISGPEVLERAHAINTIVLDKTGTLTTGEMQVSSIRWLSTQQNLPRDLVLQIAASLEAHSSHPIAQAIVRYVDQTLPPPAARPIITEVDSGSGLGVHGFYEPTQGLDFPSERAEKLPIAIGNIDWLAKFIATDFREIRILTEEINIKAGATAVVCTFANEPIAIFSVKDTLRPETPQLLADLKAQKIEPIMISGDAPEIAAAVGAELKIQAQGGVRPEGKVAVVKALQAAGKSVGMFGDGVNDGPALAAADLSIAVGSGSDVAKAAADITVLSGLPAVTKAIQISRRTLRIIRENLAWAFGYNLLAIPLAIFGVIIPGIAAAAMAASSVIVVANSLRLYRD</sequence>
<dbReference type="InterPro" id="IPR044492">
    <property type="entry name" value="P_typ_ATPase_HD_dom"/>
</dbReference>
<evidence type="ECO:0000256" key="8">
    <source>
        <dbReference type="ARBA" id="ARBA00022989"/>
    </source>
</evidence>
<dbReference type="InterPro" id="IPR017969">
    <property type="entry name" value="Heavy-metal-associated_CS"/>
</dbReference>
<feature type="transmembrane region" description="Helical" evidence="10">
    <location>
        <begin position="212"/>
        <end position="233"/>
    </location>
</feature>
<dbReference type="NCBIfam" id="TIGR01525">
    <property type="entry name" value="ATPase-IB_hvy"/>
    <property type="match status" value="1"/>
</dbReference>
<evidence type="ECO:0000256" key="11">
    <source>
        <dbReference type="SAM" id="MobiDB-lite"/>
    </source>
</evidence>
<dbReference type="InterPro" id="IPR059000">
    <property type="entry name" value="ATPase_P-type_domA"/>
</dbReference>
<comment type="similarity">
    <text evidence="2 10">Belongs to the cation transport ATPase (P-type) (TC 3.A.3) family. Type IB subfamily.</text>
</comment>
<evidence type="ECO:0000256" key="9">
    <source>
        <dbReference type="ARBA" id="ARBA00023136"/>
    </source>
</evidence>
<evidence type="ECO:0000313" key="13">
    <source>
        <dbReference type="EMBL" id="MDR6939504.1"/>
    </source>
</evidence>
<dbReference type="CDD" id="cd00371">
    <property type="entry name" value="HMA"/>
    <property type="match status" value="1"/>
</dbReference>
<keyword evidence="5 10" id="KW-0547">Nucleotide-binding</keyword>
<dbReference type="PANTHER" id="PTHR43520:SF8">
    <property type="entry name" value="P-TYPE CU(+) TRANSPORTER"/>
    <property type="match status" value="1"/>
</dbReference>
<evidence type="ECO:0000256" key="6">
    <source>
        <dbReference type="ARBA" id="ARBA00022840"/>
    </source>
</evidence>
<dbReference type="SUPFAM" id="SSF81653">
    <property type="entry name" value="Calcium ATPase, transduction domain A"/>
    <property type="match status" value="1"/>
</dbReference>
<dbReference type="InterPro" id="IPR027256">
    <property type="entry name" value="P-typ_ATPase_IB"/>
</dbReference>